<feature type="compositionally biased region" description="Basic and acidic residues" evidence="1">
    <location>
        <begin position="40"/>
        <end position="55"/>
    </location>
</feature>
<feature type="compositionally biased region" description="Basic and acidic residues" evidence="1">
    <location>
        <begin position="333"/>
        <end position="343"/>
    </location>
</feature>
<evidence type="ECO:0000313" key="2">
    <source>
        <dbReference type="EMBL" id="KAG0113086.1"/>
    </source>
</evidence>
<dbReference type="OrthoDB" id="9121317at2759"/>
<gene>
    <name evidence="3" type="ORF">IHE44_0010200</name>
    <name evidence="2" type="ORF">IHE44_011909</name>
</gene>
<feature type="region of interest" description="Disordered" evidence="1">
    <location>
        <begin position="323"/>
        <end position="343"/>
    </location>
</feature>
<dbReference type="EMBL" id="JADDUC010000566">
    <property type="protein sequence ID" value="KAG0113086.1"/>
    <property type="molecule type" value="Genomic_DNA"/>
</dbReference>
<dbReference type="Proteomes" id="UP000618051">
    <property type="component" value="Unassembled WGS sequence"/>
</dbReference>
<feature type="region of interest" description="Disordered" evidence="1">
    <location>
        <begin position="115"/>
        <end position="158"/>
    </location>
</feature>
<organism evidence="2">
    <name type="scientific">Lamprotornis superbus</name>
    <dbReference type="NCBI Taxonomy" id="245042"/>
    <lineage>
        <taxon>Eukaryota</taxon>
        <taxon>Metazoa</taxon>
        <taxon>Chordata</taxon>
        <taxon>Craniata</taxon>
        <taxon>Vertebrata</taxon>
        <taxon>Euteleostomi</taxon>
        <taxon>Archelosauria</taxon>
        <taxon>Archosauria</taxon>
        <taxon>Dinosauria</taxon>
        <taxon>Saurischia</taxon>
        <taxon>Theropoda</taxon>
        <taxon>Coelurosauria</taxon>
        <taxon>Aves</taxon>
        <taxon>Neognathae</taxon>
        <taxon>Neoaves</taxon>
        <taxon>Telluraves</taxon>
        <taxon>Australaves</taxon>
        <taxon>Passeriformes</taxon>
        <taxon>Sturnidae</taxon>
        <taxon>Lamprotornis</taxon>
    </lineage>
</organism>
<reference evidence="2" key="1">
    <citation type="submission" date="2020-10" db="EMBL/GenBank/DDBJ databases">
        <title>Feather gene expression reveals the developmental basis of iridescence in African starlings.</title>
        <authorList>
            <person name="Rubenstein D.R."/>
        </authorList>
    </citation>
    <scope>NUCLEOTIDE SEQUENCE</scope>
    <source>
        <strain evidence="2">SS15</strain>
        <tissue evidence="2">Liver</tissue>
    </source>
</reference>
<dbReference type="AlphaFoldDB" id="A0A835TLW6"/>
<dbReference type="EMBL" id="JADDUC020000031">
    <property type="protein sequence ID" value="KAI1230235.1"/>
    <property type="molecule type" value="Genomic_DNA"/>
</dbReference>
<feature type="region of interest" description="Disordered" evidence="1">
    <location>
        <begin position="201"/>
        <end position="240"/>
    </location>
</feature>
<keyword evidence="4" id="KW-1185">Reference proteome</keyword>
<evidence type="ECO:0000313" key="4">
    <source>
        <dbReference type="Proteomes" id="UP000618051"/>
    </source>
</evidence>
<reference evidence="3 4" key="2">
    <citation type="journal article" date="2021" name="J. Hered.">
        <title>Feather Gene Expression Elucidates the Developmental Basis of Plumage Iridescence in African Starlings.</title>
        <authorList>
            <person name="Rubenstein D.R."/>
            <person name="Corvelo A."/>
            <person name="MacManes M.D."/>
            <person name="Maia R."/>
            <person name="Narzisi G."/>
            <person name="Rousaki A."/>
            <person name="Vandenabeele P."/>
            <person name="Shawkey M.D."/>
            <person name="Solomon J."/>
        </authorList>
    </citation>
    <scope>NUCLEOTIDE SEQUENCE [LARGE SCALE GENOMIC DNA]</scope>
    <source>
        <strain evidence="3">SS15</strain>
    </source>
</reference>
<protein>
    <submittedName>
        <fullName evidence="2">Uncharacterized protein</fullName>
    </submittedName>
</protein>
<feature type="region of interest" description="Disordered" evidence="1">
    <location>
        <begin position="267"/>
        <end position="307"/>
    </location>
</feature>
<reference evidence="3" key="3">
    <citation type="submission" date="2022-01" db="EMBL/GenBank/DDBJ databases">
        <authorList>
            <person name="Rubenstein D.R."/>
        </authorList>
    </citation>
    <scope>NUCLEOTIDE SEQUENCE</scope>
    <source>
        <strain evidence="3">SS15</strain>
        <tissue evidence="3">Liver</tissue>
    </source>
</reference>
<feature type="region of interest" description="Disordered" evidence="1">
    <location>
        <begin position="1"/>
        <end position="55"/>
    </location>
</feature>
<name>A0A835TLW6_9PASS</name>
<sequence length="358" mass="39229">MKLHKQPPVLGYDSPCQLRPRARKELLLKQQQKEEEEEEEKRLPTHLIPEEKELVMQERSKPPELMGTPPLLRMLPTAAEVEDPTTVFCGKELRMGPGRVTTTGNTGQGPLHAAWARPGRGGQALTQGSESGKRRARKAAGPVFNQGPDSQGEERPMAKIQPPPALSGSPWLGRALPCCQPGAVPGGQARPAAHTAWRSTAGLCSEEASSQPSLQGGGKTPARGWNRMQQTPENSHGARKPITVFWMGPTILASPSVALNDSIVNSSGRPTWKKSQDPLLPGQVKEEDQDDDTQENTEHKQLPVLGYDSPCQLTLTARKELALKEQQEEEEGEKQLRTHLIPEEKEALTRHSLFKGIA</sequence>
<evidence type="ECO:0000313" key="3">
    <source>
        <dbReference type="EMBL" id="KAI1230235.1"/>
    </source>
</evidence>
<proteinExistence type="predicted"/>
<evidence type="ECO:0000256" key="1">
    <source>
        <dbReference type="SAM" id="MobiDB-lite"/>
    </source>
</evidence>
<comment type="caution">
    <text evidence="2">The sequence shown here is derived from an EMBL/GenBank/DDBJ whole genome shotgun (WGS) entry which is preliminary data.</text>
</comment>
<feature type="compositionally biased region" description="Basic and acidic residues" evidence="1">
    <location>
        <begin position="23"/>
        <end position="33"/>
    </location>
</feature>
<accession>A0A835TLW6</accession>